<dbReference type="InterPro" id="IPR036388">
    <property type="entry name" value="WH-like_DNA-bd_sf"/>
</dbReference>
<dbReference type="SUPFAM" id="SSF88659">
    <property type="entry name" value="Sigma3 and sigma4 domains of RNA polymerase sigma factors"/>
    <property type="match status" value="1"/>
</dbReference>
<dbReference type="GO" id="GO:0016987">
    <property type="term" value="F:sigma factor activity"/>
    <property type="evidence" value="ECO:0007669"/>
    <property type="project" value="UniProtKB-KW"/>
</dbReference>
<dbReference type="PANTHER" id="PTHR43133:SF50">
    <property type="entry name" value="ECF RNA POLYMERASE SIGMA FACTOR SIGM"/>
    <property type="match status" value="1"/>
</dbReference>
<evidence type="ECO:0000256" key="4">
    <source>
        <dbReference type="ARBA" id="ARBA00023125"/>
    </source>
</evidence>
<dbReference type="GO" id="GO:0003677">
    <property type="term" value="F:DNA binding"/>
    <property type="evidence" value="ECO:0007669"/>
    <property type="project" value="UniProtKB-KW"/>
</dbReference>
<dbReference type="NCBIfam" id="TIGR02937">
    <property type="entry name" value="sigma70-ECF"/>
    <property type="match status" value="1"/>
</dbReference>
<evidence type="ECO:0000256" key="3">
    <source>
        <dbReference type="ARBA" id="ARBA00023082"/>
    </source>
</evidence>
<dbReference type="InterPro" id="IPR013324">
    <property type="entry name" value="RNA_pol_sigma_r3/r4-like"/>
</dbReference>
<keyword evidence="2" id="KW-0805">Transcription regulation</keyword>
<dbReference type="SUPFAM" id="SSF88946">
    <property type="entry name" value="Sigma2 domain of RNA polymerase sigma factors"/>
    <property type="match status" value="1"/>
</dbReference>
<dbReference type="InterPro" id="IPR013249">
    <property type="entry name" value="RNA_pol_sigma70_r4_t2"/>
</dbReference>
<protein>
    <submittedName>
        <fullName evidence="7">Sigma-70 family RNA polymerase sigma factor</fullName>
    </submittedName>
</protein>
<comment type="caution">
    <text evidence="7">The sequence shown here is derived from an EMBL/GenBank/DDBJ whole genome shotgun (WGS) entry which is preliminary data.</text>
</comment>
<dbReference type="PANTHER" id="PTHR43133">
    <property type="entry name" value="RNA POLYMERASE ECF-TYPE SIGMA FACTO"/>
    <property type="match status" value="1"/>
</dbReference>
<keyword evidence="4" id="KW-0238">DNA-binding</keyword>
<dbReference type="AlphaFoldDB" id="A0A7K1FT99"/>
<feature type="domain" description="RNA polymerase sigma factor 70 region 4 type 2" evidence="6">
    <location>
        <begin position="93"/>
        <end position="145"/>
    </location>
</feature>
<proteinExistence type="inferred from homology"/>
<keyword evidence="8" id="KW-1185">Reference proteome</keyword>
<dbReference type="InterPro" id="IPR039425">
    <property type="entry name" value="RNA_pol_sigma-70-like"/>
</dbReference>
<name>A0A7K1FT99_9ACTN</name>
<keyword evidence="3" id="KW-0731">Sigma factor</keyword>
<dbReference type="InterPro" id="IPR014284">
    <property type="entry name" value="RNA_pol_sigma-70_dom"/>
</dbReference>
<evidence type="ECO:0000313" key="7">
    <source>
        <dbReference type="EMBL" id="MTD17382.1"/>
    </source>
</evidence>
<evidence type="ECO:0000256" key="2">
    <source>
        <dbReference type="ARBA" id="ARBA00023015"/>
    </source>
</evidence>
<dbReference type="Gene3D" id="1.10.1740.10">
    <property type="match status" value="1"/>
</dbReference>
<dbReference type="CDD" id="cd06171">
    <property type="entry name" value="Sigma70_r4"/>
    <property type="match status" value="1"/>
</dbReference>
<evidence type="ECO:0000259" key="6">
    <source>
        <dbReference type="Pfam" id="PF08281"/>
    </source>
</evidence>
<comment type="similarity">
    <text evidence="1">Belongs to the sigma-70 factor family. ECF subfamily.</text>
</comment>
<dbReference type="Gene3D" id="1.10.10.10">
    <property type="entry name" value="Winged helix-like DNA-binding domain superfamily/Winged helix DNA-binding domain"/>
    <property type="match status" value="1"/>
</dbReference>
<accession>A0A7K1FT99</accession>
<dbReference type="EMBL" id="WLYK01000019">
    <property type="protein sequence ID" value="MTD17382.1"/>
    <property type="molecule type" value="Genomic_DNA"/>
</dbReference>
<dbReference type="Pfam" id="PF08281">
    <property type="entry name" value="Sigma70_r4_2"/>
    <property type="match status" value="1"/>
</dbReference>
<dbReference type="Proteomes" id="UP000460221">
    <property type="component" value="Unassembled WGS sequence"/>
</dbReference>
<sequence>MLFRAEYAGTVRLATLLGADDPENLAQEAFVRLHDRWDKLSDPAAAGGYLRATVTNLARSRHRHLKVVRRWSRPQPEPVHDAELIALQRADHRAIIAALQQLSDRHREALVLRYWLDLSEKDIAAAMGVAQGTVKSHVSRGLSALRTILDTTSGGPS</sequence>
<keyword evidence="5" id="KW-0804">Transcription</keyword>
<dbReference type="InterPro" id="IPR013325">
    <property type="entry name" value="RNA_pol_sigma_r2"/>
</dbReference>
<gene>
    <name evidence="7" type="ORF">GIS00_25965</name>
</gene>
<dbReference type="GO" id="GO:0006352">
    <property type="term" value="P:DNA-templated transcription initiation"/>
    <property type="evidence" value="ECO:0007669"/>
    <property type="project" value="InterPro"/>
</dbReference>
<organism evidence="7 8">
    <name type="scientific">Nakamurella alba</name>
    <dbReference type="NCBI Taxonomy" id="2665158"/>
    <lineage>
        <taxon>Bacteria</taxon>
        <taxon>Bacillati</taxon>
        <taxon>Actinomycetota</taxon>
        <taxon>Actinomycetes</taxon>
        <taxon>Nakamurellales</taxon>
        <taxon>Nakamurellaceae</taxon>
        <taxon>Nakamurella</taxon>
    </lineage>
</organism>
<reference evidence="7 8" key="1">
    <citation type="submission" date="2019-11" db="EMBL/GenBank/DDBJ databases">
        <authorList>
            <person name="Jiang L.-Q."/>
        </authorList>
    </citation>
    <scope>NUCLEOTIDE SEQUENCE [LARGE SCALE GENOMIC DNA]</scope>
    <source>
        <strain evidence="7 8">YIM 132087</strain>
    </source>
</reference>
<evidence type="ECO:0000313" key="8">
    <source>
        <dbReference type="Proteomes" id="UP000460221"/>
    </source>
</evidence>
<evidence type="ECO:0000256" key="5">
    <source>
        <dbReference type="ARBA" id="ARBA00023163"/>
    </source>
</evidence>
<evidence type="ECO:0000256" key="1">
    <source>
        <dbReference type="ARBA" id="ARBA00010641"/>
    </source>
</evidence>